<keyword evidence="4 6" id="KW-0862">Zinc</keyword>
<keyword evidence="3 6" id="KW-0479">Metal-binding</keyword>
<evidence type="ECO:0000256" key="2">
    <source>
        <dbReference type="ARBA" id="ARBA00008072"/>
    </source>
</evidence>
<comment type="similarity">
    <text evidence="2 6">Belongs to the zinc-containing alcohol dehydrogenase family.</text>
</comment>
<dbReference type="PANTHER" id="PTHR43161">
    <property type="entry name" value="SORBITOL DEHYDROGENASE"/>
    <property type="match status" value="1"/>
</dbReference>
<dbReference type="InterPro" id="IPR013149">
    <property type="entry name" value="ADH-like_C"/>
</dbReference>
<evidence type="ECO:0000313" key="8">
    <source>
        <dbReference type="EMBL" id="MBM7713724.1"/>
    </source>
</evidence>
<comment type="caution">
    <text evidence="8">The sequence shown here is derived from an EMBL/GenBank/DDBJ whole genome shotgun (WGS) entry which is preliminary data.</text>
</comment>
<comment type="cofactor">
    <cofactor evidence="1 6">
        <name>Zn(2+)</name>
        <dbReference type="ChEBI" id="CHEBI:29105"/>
    </cofactor>
</comment>
<dbReference type="SUPFAM" id="SSF50129">
    <property type="entry name" value="GroES-like"/>
    <property type="match status" value="1"/>
</dbReference>
<dbReference type="Proteomes" id="UP000823485">
    <property type="component" value="Unassembled WGS sequence"/>
</dbReference>
<organism evidence="8 9">
    <name type="scientific">Siminovitchia thermophila</name>
    <dbReference type="NCBI Taxonomy" id="1245522"/>
    <lineage>
        <taxon>Bacteria</taxon>
        <taxon>Bacillati</taxon>
        <taxon>Bacillota</taxon>
        <taxon>Bacilli</taxon>
        <taxon>Bacillales</taxon>
        <taxon>Bacillaceae</taxon>
        <taxon>Siminovitchia</taxon>
    </lineage>
</organism>
<dbReference type="CDD" id="cd05285">
    <property type="entry name" value="sorbitol_DH"/>
    <property type="match status" value="1"/>
</dbReference>
<dbReference type="InterPro" id="IPR013154">
    <property type="entry name" value="ADH-like_N"/>
</dbReference>
<dbReference type="InterPro" id="IPR045306">
    <property type="entry name" value="SDH-like"/>
</dbReference>
<evidence type="ECO:0000256" key="4">
    <source>
        <dbReference type="ARBA" id="ARBA00022833"/>
    </source>
</evidence>
<evidence type="ECO:0000256" key="6">
    <source>
        <dbReference type="RuleBase" id="RU361277"/>
    </source>
</evidence>
<dbReference type="SMART" id="SM00829">
    <property type="entry name" value="PKS_ER"/>
    <property type="match status" value="1"/>
</dbReference>
<dbReference type="GO" id="GO:0003939">
    <property type="term" value="F:L-iditol 2-dehydrogenase (NAD+) activity"/>
    <property type="evidence" value="ECO:0007669"/>
    <property type="project" value="UniProtKB-EC"/>
</dbReference>
<dbReference type="Gene3D" id="3.40.50.720">
    <property type="entry name" value="NAD(P)-binding Rossmann-like Domain"/>
    <property type="match status" value="1"/>
</dbReference>
<dbReference type="Gene3D" id="3.90.180.10">
    <property type="entry name" value="Medium-chain alcohol dehydrogenases, catalytic domain"/>
    <property type="match status" value="1"/>
</dbReference>
<dbReference type="InterPro" id="IPR036291">
    <property type="entry name" value="NAD(P)-bd_dom_sf"/>
</dbReference>
<sequence>MTKTNRKENETKEYILPKYMNAAFLTKQSTVEIFQQELPKIGDRDVLVKVQAVGICGSDIHYFAHGHIGERVVQYPHIQGHECSGLVVAVGANVTRFKVGDRVAIEPGVSCMSCEWCKEGRYNLCPSVQFLSTPPVKGAFVQYLSHREDFLYHIPDTMSFEVATLAEPLSVGIHAMNRGNVKPNSTLLITGMGPVGLMAIVAAKAYGAGNIIVTDMEPLRLDAAKKLGATEAIDISSSDVSQEVNRLTEGAGVDIVIETSGNEKAIESAIALTKRGGTVVAIGFPAKNQIPLHITQMLQNEINFISVYRYINTYPTAIEILNQMGRDVEHVITDTFPMDDIQEAMNKAYQNKKDSLKIMVYPNP</sequence>
<evidence type="ECO:0000259" key="7">
    <source>
        <dbReference type="SMART" id="SM00829"/>
    </source>
</evidence>
<dbReference type="Pfam" id="PF00107">
    <property type="entry name" value="ADH_zinc_N"/>
    <property type="match status" value="1"/>
</dbReference>
<evidence type="ECO:0000256" key="5">
    <source>
        <dbReference type="ARBA" id="ARBA00023002"/>
    </source>
</evidence>
<dbReference type="InterPro" id="IPR020843">
    <property type="entry name" value="ER"/>
</dbReference>
<evidence type="ECO:0000313" key="9">
    <source>
        <dbReference type="Proteomes" id="UP000823485"/>
    </source>
</evidence>
<keyword evidence="5 8" id="KW-0560">Oxidoreductase</keyword>
<dbReference type="RefSeq" id="WP_205178629.1">
    <property type="nucleotide sequence ID" value="NZ_JAFBFH010000003.1"/>
</dbReference>
<dbReference type="InterPro" id="IPR011032">
    <property type="entry name" value="GroES-like_sf"/>
</dbReference>
<accession>A0ABS2R3K5</accession>
<dbReference type="Pfam" id="PF08240">
    <property type="entry name" value="ADH_N"/>
    <property type="match status" value="1"/>
</dbReference>
<protein>
    <submittedName>
        <fullName evidence="8">L-iditol 2-dehydrogenase</fullName>
        <ecNumber evidence="8">1.1.1.14</ecNumber>
    </submittedName>
</protein>
<evidence type="ECO:0000256" key="3">
    <source>
        <dbReference type="ARBA" id="ARBA00022723"/>
    </source>
</evidence>
<name>A0ABS2R3K5_9BACI</name>
<dbReference type="EMBL" id="JAFBFH010000003">
    <property type="protein sequence ID" value="MBM7713724.1"/>
    <property type="molecule type" value="Genomic_DNA"/>
</dbReference>
<reference evidence="8 9" key="1">
    <citation type="submission" date="2021-01" db="EMBL/GenBank/DDBJ databases">
        <title>Genomic Encyclopedia of Type Strains, Phase IV (KMG-IV): sequencing the most valuable type-strain genomes for metagenomic binning, comparative biology and taxonomic classification.</title>
        <authorList>
            <person name="Goeker M."/>
        </authorList>
    </citation>
    <scope>NUCLEOTIDE SEQUENCE [LARGE SCALE GENOMIC DNA]</scope>
    <source>
        <strain evidence="8 9">DSM 105453</strain>
    </source>
</reference>
<dbReference type="EC" id="1.1.1.14" evidence="8"/>
<gene>
    <name evidence="8" type="ORF">JOC94_000693</name>
</gene>
<dbReference type="InterPro" id="IPR002328">
    <property type="entry name" value="ADH_Zn_CS"/>
</dbReference>
<keyword evidence="9" id="KW-1185">Reference proteome</keyword>
<evidence type="ECO:0000256" key="1">
    <source>
        <dbReference type="ARBA" id="ARBA00001947"/>
    </source>
</evidence>
<dbReference type="SUPFAM" id="SSF51735">
    <property type="entry name" value="NAD(P)-binding Rossmann-fold domains"/>
    <property type="match status" value="1"/>
</dbReference>
<dbReference type="PANTHER" id="PTHR43161:SF9">
    <property type="entry name" value="SORBITOL DEHYDROGENASE"/>
    <property type="match status" value="1"/>
</dbReference>
<feature type="domain" description="Enoyl reductase (ER)" evidence="7">
    <location>
        <begin position="27"/>
        <end position="360"/>
    </location>
</feature>
<proteinExistence type="inferred from homology"/>
<dbReference type="PROSITE" id="PS00059">
    <property type="entry name" value="ADH_ZINC"/>
    <property type="match status" value="1"/>
</dbReference>